<dbReference type="InterPro" id="IPR011990">
    <property type="entry name" value="TPR-like_helical_dom_sf"/>
</dbReference>
<evidence type="ECO:0000313" key="3">
    <source>
        <dbReference type="EnsemblPlants" id="Kaladp0016s0187.1.v1.1.CDS.1"/>
    </source>
</evidence>
<dbReference type="Pfam" id="PF20431">
    <property type="entry name" value="E_motif"/>
    <property type="match status" value="1"/>
</dbReference>
<dbReference type="Pfam" id="PF13041">
    <property type="entry name" value="PPR_2"/>
    <property type="match status" value="1"/>
</dbReference>
<organism evidence="3 4">
    <name type="scientific">Kalanchoe fedtschenkoi</name>
    <name type="common">Lavender scallops</name>
    <name type="synonym">South American air plant</name>
    <dbReference type="NCBI Taxonomy" id="63787"/>
    <lineage>
        <taxon>Eukaryota</taxon>
        <taxon>Viridiplantae</taxon>
        <taxon>Streptophyta</taxon>
        <taxon>Embryophyta</taxon>
        <taxon>Tracheophyta</taxon>
        <taxon>Spermatophyta</taxon>
        <taxon>Magnoliopsida</taxon>
        <taxon>eudicotyledons</taxon>
        <taxon>Gunneridae</taxon>
        <taxon>Pentapetalae</taxon>
        <taxon>Saxifragales</taxon>
        <taxon>Crassulaceae</taxon>
        <taxon>Kalanchoe</taxon>
    </lineage>
</organism>
<evidence type="ECO:0000313" key="4">
    <source>
        <dbReference type="Proteomes" id="UP000594263"/>
    </source>
</evidence>
<dbReference type="InterPro" id="IPR002885">
    <property type="entry name" value="PPR_rpt"/>
</dbReference>
<dbReference type="Gramene" id="Kaladp0016s0187.1.v1.1">
    <property type="protein sequence ID" value="Kaladp0016s0187.1.v1.1.CDS.1"/>
    <property type="gene ID" value="Kaladp0016s0187.v1.1"/>
</dbReference>
<proteinExistence type="predicted"/>
<protein>
    <recommendedName>
        <fullName evidence="5">Pentatricopeptide repeat-containing protein</fullName>
    </recommendedName>
</protein>
<dbReference type="InterPro" id="IPR046848">
    <property type="entry name" value="E_motif"/>
</dbReference>
<dbReference type="Proteomes" id="UP000594263">
    <property type="component" value="Unplaced"/>
</dbReference>
<name>A0A7N0T0Q1_KALFE</name>
<evidence type="ECO:0000256" key="1">
    <source>
        <dbReference type="ARBA" id="ARBA00022737"/>
    </source>
</evidence>
<evidence type="ECO:0000256" key="2">
    <source>
        <dbReference type="PROSITE-ProRule" id="PRU00708"/>
    </source>
</evidence>
<dbReference type="PROSITE" id="PS51375">
    <property type="entry name" value="PPR"/>
    <property type="match status" value="2"/>
</dbReference>
<feature type="repeat" description="PPR" evidence="2">
    <location>
        <begin position="165"/>
        <end position="199"/>
    </location>
</feature>
<dbReference type="Pfam" id="PF01535">
    <property type="entry name" value="PPR"/>
    <property type="match status" value="4"/>
</dbReference>
<keyword evidence="1" id="KW-0677">Repeat</keyword>
<dbReference type="PANTHER" id="PTHR47926">
    <property type="entry name" value="PENTATRICOPEPTIDE REPEAT-CONTAINING PROTEIN"/>
    <property type="match status" value="1"/>
</dbReference>
<accession>A0A7N0T0Q1</accession>
<feature type="repeat" description="PPR" evidence="2">
    <location>
        <begin position="25"/>
        <end position="59"/>
    </location>
</feature>
<dbReference type="GO" id="GO:0009451">
    <property type="term" value="P:RNA modification"/>
    <property type="evidence" value="ECO:0007669"/>
    <property type="project" value="InterPro"/>
</dbReference>
<dbReference type="InterPro" id="IPR046960">
    <property type="entry name" value="PPR_At4g14850-like_plant"/>
</dbReference>
<dbReference type="EnsemblPlants" id="Kaladp0016s0187.1.v1.1">
    <property type="protein sequence ID" value="Kaladp0016s0187.1.v1.1.CDS.1"/>
    <property type="gene ID" value="Kaladp0016s0187.v1.1"/>
</dbReference>
<keyword evidence="4" id="KW-1185">Reference proteome</keyword>
<dbReference type="NCBIfam" id="TIGR00756">
    <property type="entry name" value="PPR"/>
    <property type="match status" value="5"/>
</dbReference>
<dbReference type="PANTHER" id="PTHR47926:SF453">
    <property type="entry name" value="PENTATRICOPEPTIDE REPEAT (PPR) SUPERFAMILY PROTEIN"/>
    <property type="match status" value="1"/>
</dbReference>
<dbReference type="OMA" id="ASMEMCL"/>
<evidence type="ECO:0008006" key="5">
    <source>
        <dbReference type="Google" id="ProtNLM"/>
    </source>
</evidence>
<sequence length="378" mass="42283">MDSYLRFGMDAGVARNLFDEMREKNVVSWTAMISGYTRLGLVGNAILLFEEMPERDLPAWNSIIAGCTQNGLFSEAILLFKRMVFAEVEVGNVWNNRPNHITVVCALSACSHSGMLQLGKGIHAYTYRNELAHDVYISNALVDMYGKCGSLKVARSIFDQTKNRSLTSWNSMINSYALHGQSENAISLFEEMTLQNDHVLPDGVTFVGLLNACTHGGLVEKGRAYFDMMTADYGIEPRIEHYGCVIDLLGRTGRFDDAIEVINTMNFPPDEVVWSSLLNGCKIHGHADLAEFAVERLIEIDPDNGGYGIMLANLYSELGKWDQVRRVRKMLLEPDGHKTPGCSWIEVDSVVHQFHSVDKAHLRTEEIYETLESLAGFA</sequence>
<dbReference type="SUPFAM" id="SSF48452">
    <property type="entry name" value="TPR-like"/>
    <property type="match status" value="1"/>
</dbReference>
<dbReference type="FunFam" id="1.25.40.10:FF:002166">
    <property type="entry name" value="Pentatricopeptide (PPR) repeat-containing protein-like"/>
    <property type="match status" value="1"/>
</dbReference>
<reference evidence="3" key="1">
    <citation type="submission" date="2021-01" db="UniProtKB">
        <authorList>
            <consortium name="EnsemblPlants"/>
        </authorList>
    </citation>
    <scope>IDENTIFICATION</scope>
</reference>
<dbReference type="Gene3D" id="1.25.40.10">
    <property type="entry name" value="Tetratricopeptide repeat domain"/>
    <property type="match status" value="3"/>
</dbReference>
<dbReference type="FunFam" id="1.25.40.10:FF:001636">
    <property type="entry name" value="Pentatricopeptide repeat-containing protein At2g20540"/>
    <property type="match status" value="1"/>
</dbReference>
<dbReference type="GO" id="GO:0003723">
    <property type="term" value="F:RNA binding"/>
    <property type="evidence" value="ECO:0007669"/>
    <property type="project" value="InterPro"/>
</dbReference>
<dbReference type="AlphaFoldDB" id="A0A7N0T0Q1"/>